<dbReference type="AlphaFoldDB" id="A0A975IT77"/>
<feature type="transmembrane region" description="Helical" evidence="1">
    <location>
        <begin position="86"/>
        <end position="108"/>
    </location>
</feature>
<dbReference type="Pfam" id="PF13630">
    <property type="entry name" value="SdpI"/>
    <property type="match status" value="1"/>
</dbReference>
<feature type="transmembrane region" description="Helical" evidence="1">
    <location>
        <begin position="54"/>
        <end position="74"/>
    </location>
</feature>
<dbReference type="InterPro" id="IPR012867">
    <property type="entry name" value="DUF1648"/>
</dbReference>
<dbReference type="GO" id="GO:0009636">
    <property type="term" value="P:response to toxic substance"/>
    <property type="evidence" value="ECO:0007669"/>
    <property type="project" value="TreeGrafter"/>
</dbReference>
<evidence type="ECO:0000313" key="4">
    <source>
        <dbReference type="Proteomes" id="UP000676409"/>
    </source>
</evidence>
<dbReference type="PIRSF" id="PIRSF038959">
    <property type="entry name" value="SdpI"/>
    <property type="match status" value="1"/>
</dbReference>
<dbReference type="KEGG" id="caul:KCG34_15250"/>
<organism evidence="3 4">
    <name type="scientific">Phenylobacterium montanum</name>
    <dbReference type="NCBI Taxonomy" id="2823693"/>
    <lineage>
        <taxon>Bacteria</taxon>
        <taxon>Pseudomonadati</taxon>
        <taxon>Pseudomonadota</taxon>
        <taxon>Alphaproteobacteria</taxon>
        <taxon>Caulobacterales</taxon>
        <taxon>Caulobacteraceae</taxon>
        <taxon>Phenylobacterium</taxon>
    </lineage>
</organism>
<protein>
    <submittedName>
        <fullName evidence="3">SdpI family protein</fullName>
    </submittedName>
</protein>
<feature type="transmembrane region" description="Helical" evidence="1">
    <location>
        <begin position="189"/>
        <end position="211"/>
    </location>
</feature>
<keyword evidence="1" id="KW-1133">Transmembrane helix</keyword>
<dbReference type="PANTHER" id="PTHR37810">
    <property type="entry name" value="IMMUNITY PROTEIN SDPI"/>
    <property type="match status" value="1"/>
</dbReference>
<gene>
    <name evidence="3" type="ORF">KCG34_15250</name>
</gene>
<accession>A0A975IT77</accession>
<feature type="transmembrane region" description="Helical" evidence="1">
    <location>
        <begin position="165"/>
        <end position="183"/>
    </location>
</feature>
<dbReference type="RefSeq" id="WP_211936497.1">
    <property type="nucleotide sequence ID" value="NZ_CP073078.1"/>
</dbReference>
<sequence>MKLAPFALIALGLVLAMAGHAWWAWMRLPPDAVIATHFGADGEPNGWMPKAQGLLFGPVVGAGLWLLLMLLPRISRRPEAMAKAATPYGLAMIGGCAILLLGQAAIVSRALGGHLDVTRLMIPGVGVLLAVLGNYMGKVRQNEFMGVRTPWTLMDAEVWDRTQRFTGRLMLLGGLGLVAIGLIRPDPKALTPLVLACAVVPPVSGAIYSWAISKPKQNQG</sequence>
<keyword evidence="1" id="KW-0472">Membrane</keyword>
<dbReference type="InterPro" id="IPR025962">
    <property type="entry name" value="SdpI/YhfL"/>
</dbReference>
<dbReference type="Proteomes" id="UP000676409">
    <property type="component" value="Chromosome"/>
</dbReference>
<reference evidence="3" key="1">
    <citation type="submission" date="2021-04" db="EMBL/GenBank/DDBJ databases">
        <title>The complete genome sequence of Caulobacter sp. S6.</title>
        <authorList>
            <person name="Tang Y."/>
            <person name="Ouyang W."/>
            <person name="Liu Q."/>
            <person name="Huang B."/>
            <person name="Guo Z."/>
            <person name="Lei P."/>
        </authorList>
    </citation>
    <scope>NUCLEOTIDE SEQUENCE</scope>
    <source>
        <strain evidence="3">S6</strain>
    </source>
</reference>
<evidence type="ECO:0000313" key="3">
    <source>
        <dbReference type="EMBL" id="QUD86445.1"/>
    </source>
</evidence>
<dbReference type="InterPro" id="IPR026272">
    <property type="entry name" value="SdpI"/>
</dbReference>
<dbReference type="EMBL" id="CP073078">
    <property type="protein sequence ID" value="QUD86445.1"/>
    <property type="molecule type" value="Genomic_DNA"/>
</dbReference>
<dbReference type="PANTHER" id="PTHR37810:SF5">
    <property type="entry name" value="IMMUNITY PROTEIN SDPI"/>
    <property type="match status" value="1"/>
</dbReference>
<evidence type="ECO:0000256" key="1">
    <source>
        <dbReference type="SAM" id="Phobius"/>
    </source>
</evidence>
<proteinExistence type="predicted"/>
<feature type="transmembrane region" description="Helical" evidence="1">
    <location>
        <begin position="120"/>
        <end position="137"/>
    </location>
</feature>
<feature type="domain" description="DUF1648" evidence="2">
    <location>
        <begin position="13"/>
        <end position="60"/>
    </location>
</feature>
<keyword evidence="1" id="KW-0812">Transmembrane</keyword>
<keyword evidence="4" id="KW-1185">Reference proteome</keyword>
<name>A0A975IT77_9CAUL</name>
<dbReference type="Pfam" id="PF07853">
    <property type="entry name" value="DUF1648"/>
    <property type="match status" value="1"/>
</dbReference>
<evidence type="ECO:0000259" key="2">
    <source>
        <dbReference type="Pfam" id="PF07853"/>
    </source>
</evidence>